<dbReference type="InterPro" id="IPR019605">
    <property type="entry name" value="Misato_II_tubulin-like"/>
</dbReference>
<evidence type="ECO:0000256" key="4">
    <source>
        <dbReference type="ARBA" id="ARBA00023128"/>
    </source>
</evidence>
<dbReference type="Gene3D" id="3.40.50.1440">
    <property type="entry name" value="Tubulin/FtsZ, GTPase domain"/>
    <property type="match status" value="1"/>
</dbReference>
<evidence type="ECO:0000259" key="5">
    <source>
        <dbReference type="Pfam" id="PF10644"/>
    </source>
</evidence>
<evidence type="ECO:0000256" key="3">
    <source>
        <dbReference type="ARBA" id="ARBA00008507"/>
    </source>
</evidence>
<dbReference type="EMBL" id="MCBQ01002783">
    <property type="protein sequence ID" value="RKF82130.1"/>
    <property type="molecule type" value="Genomic_DNA"/>
</dbReference>
<comment type="similarity">
    <text evidence="3">Belongs to the misato family.</text>
</comment>
<reference evidence="7 8" key="1">
    <citation type="journal article" date="2018" name="BMC Genomics">
        <title>Comparative genome analyses reveal sequence features reflecting distinct modes of host-adaptation between dicot and monocot powdery mildew.</title>
        <authorList>
            <person name="Wu Y."/>
            <person name="Ma X."/>
            <person name="Pan Z."/>
            <person name="Kale S.D."/>
            <person name="Song Y."/>
            <person name="King H."/>
            <person name="Zhang Q."/>
            <person name="Presley C."/>
            <person name="Deng X."/>
            <person name="Wei C.I."/>
            <person name="Xiao S."/>
        </authorList>
    </citation>
    <scope>NUCLEOTIDE SEQUENCE [LARGE SCALE GENOMIC DNA]</scope>
    <source>
        <strain evidence="7">UMSG3</strain>
    </source>
</reference>
<dbReference type="PANTHER" id="PTHR13391:SF0">
    <property type="entry name" value="PROTEIN MISATO HOMOLOG 1"/>
    <property type="match status" value="1"/>
</dbReference>
<evidence type="ECO:0000313" key="7">
    <source>
        <dbReference type="EMBL" id="RKF82130.1"/>
    </source>
</evidence>
<evidence type="ECO:0000313" key="8">
    <source>
        <dbReference type="Proteomes" id="UP000283383"/>
    </source>
</evidence>
<dbReference type="AlphaFoldDB" id="A0A420J5R5"/>
<comment type="function">
    <text evidence="1">Involved in the partitioning of the mitochondrial organelle and mitochondrial DNA (mtDNA) inheritance.</text>
</comment>
<dbReference type="SUPFAM" id="SSF52490">
    <property type="entry name" value="Tubulin nucleotide-binding domain-like"/>
    <property type="match status" value="1"/>
</dbReference>
<evidence type="ECO:0000256" key="1">
    <source>
        <dbReference type="ARBA" id="ARBA00003757"/>
    </source>
</evidence>
<accession>A0A420J5R5</accession>
<protein>
    <submittedName>
        <fullName evidence="7">Protein DML1</fullName>
    </submittedName>
</protein>
<evidence type="ECO:0000259" key="6">
    <source>
        <dbReference type="Pfam" id="PF14881"/>
    </source>
</evidence>
<dbReference type="InterPro" id="IPR029209">
    <property type="entry name" value="DML1/Misato_tubulin"/>
</dbReference>
<comment type="subcellular location">
    <subcellularLocation>
        <location evidence="2">Mitochondrion</location>
    </subcellularLocation>
</comment>
<dbReference type="Pfam" id="PF14881">
    <property type="entry name" value="Tubulin_3"/>
    <property type="match status" value="1"/>
</dbReference>
<feature type="domain" description="Misato Segment II tubulin-like" evidence="5">
    <location>
        <begin position="63"/>
        <end position="151"/>
    </location>
</feature>
<dbReference type="InterPro" id="IPR049942">
    <property type="entry name" value="DML1/Misato"/>
</dbReference>
<dbReference type="Pfam" id="PF10644">
    <property type="entry name" value="Misat_Tub_SegII"/>
    <property type="match status" value="1"/>
</dbReference>
<evidence type="ECO:0000256" key="2">
    <source>
        <dbReference type="ARBA" id="ARBA00004173"/>
    </source>
</evidence>
<dbReference type="Proteomes" id="UP000283383">
    <property type="component" value="Unassembled WGS sequence"/>
</dbReference>
<keyword evidence="4" id="KW-0496">Mitochondrion</keyword>
<sequence length="607" mass="68409">MSMMKIPLVGHLIGSGWHLNPKYVLSERGGGNHGEFGSEKSTQSNILINRRPLQKIRPIFIMHEVITLQFGQRSNYLATHFWNTQESYFSYVGEEESIVDHDIHFRPGIGSDGSETFTPRTVIYDMKGGFGSMRKINALYEIEESDGSQVQWYLGYWGSIVLGSELIGKGINLPSFCNKRQLRSVHISKILNKTCNRLQSSPIQSGTGRTIIEYSSTQDLLSSLMRSAWMPFEKWSVGEELFKTVDKDHDIVERDLRPFIEEADQMQAIQILSSTDDAWGGFAARYLDQVRDEYGKTAVVFWGLEDSPATLPREKRYTTLANIAKSISEIVPETTLYTPITFPSRGLPSYFTLDQSSNWHVSALFSLAVESVTLPSRLKERNGSRQTLEQLEYLINTNGHQNISKLRMSINHDELSNGSLNDSALHKIETSGQSQDRRLPLHYTSRQERATEMTSDVQIFDVDMFPAKIEEQTTSSSAKKTHVFSQYESHRVNSITQDIELNQKLSSGRVRSLAAGLPFVTKIFTPLLFPLLDSFPRITNQTSAPFPLAVRTSLTVDTAVALHLKSLQRIANRIIAVDEREALSNSLAELAEAYEEGWDSGSDEGED</sequence>
<gene>
    <name evidence="7" type="ORF">GcM3_027024</name>
</gene>
<name>A0A420J5R5_9PEZI</name>
<proteinExistence type="inferred from homology"/>
<dbReference type="GO" id="GO:0005739">
    <property type="term" value="C:mitochondrion"/>
    <property type="evidence" value="ECO:0007669"/>
    <property type="project" value="UniProtKB-SubCell"/>
</dbReference>
<dbReference type="PANTHER" id="PTHR13391">
    <property type="entry name" value="MITOCHONDRIAL DISTRIBUTION REGULATOR MISATO"/>
    <property type="match status" value="1"/>
</dbReference>
<dbReference type="GO" id="GO:0007005">
    <property type="term" value="P:mitochondrion organization"/>
    <property type="evidence" value="ECO:0007669"/>
    <property type="project" value="InterPro"/>
</dbReference>
<dbReference type="InterPro" id="IPR036525">
    <property type="entry name" value="Tubulin/FtsZ_GTPase_sf"/>
</dbReference>
<organism evidence="7 8">
    <name type="scientific">Golovinomyces cichoracearum</name>
    <dbReference type="NCBI Taxonomy" id="62708"/>
    <lineage>
        <taxon>Eukaryota</taxon>
        <taxon>Fungi</taxon>
        <taxon>Dikarya</taxon>
        <taxon>Ascomycota</taxon>
        <taxon>Pezizomycotina</taxon>
        <taxon>Leotiomycetes</taxon>
        <taxon>Erysiphales</taxon>
        <taxon>Erysiphaceae</taxon>
        <taxon>Golovinomyces</taxon>
    </lineage>
</organism>
<comment type="caution">
    <text evidence="7">The sequence shown here is derived from an EMBL/GenBank/DDBJ whole genome shotgun (WGS) entry which is preliminary data.</text>
</comment>
<keyword evidence="8" id="KW-1185">Reference proteome</keyword>
<feature type="domain" description="DML1/Misato tubulin" evidence="6">
    <location>
        <begin position="221"/>
        <end position="378"/>
    </location>
</feature>
<dbReference type="STRING" id="62708.A0A420J5R5"/>